<dbReference type="CDD" id="cd02932">
    <property type="entry name" value="OYE_YqiM_FMN"/>
    <property type="match status" value="1"/>
</dbReference>
<sequence>MKSLFEPYTLKALTTKNRIVMAPMCQYSATDGIPDEWHFTHYTSRAVGGTGLIMLEMTNVESRGRITDHCLGIWSDGHVPHYKRIVDACHRHGAKVGIQLAHAGRKAQDTETPVSSTDEAYSSDFHQPHELTREETEEIIDAFKWGAQRAVEAGFDTIELHAAHGYLIHQFQSPLTNKRSDEYGEDFSLFGRRVIEAVKSVMPAGMPLMLRLSAVEYADGGYDIDHGTHLAREYAAAGVDMIDVSAGGDGKPSPERFNGAFPGYLVEYARAVKEAASVPVIAVGLLDDVNLAEHAVASESADLVAIGRGLLRDPYWVLNASQDKNAEDDAFIPVQYKRAY</sequence>
<dbReference type="InterPro" id="IPR001155">
    <property type="entry name" value="OxRdtase_FMN_N"/>
</dbReference>
<evidence type="ECO:0000256" key="6">
    <source>
        <dbReference type="SAM" id="MobiDB-lite"/>
    </source>
</evidence>
<comment type="caution">
    <text evidence="8">The sequence shown here is derived from an EMBL/GenBank/DDBJ whole genome shotgun (WGS) entry which is preliminary data.</text>
</comment>
<dbReference type="PANTHER" id="PTHR43303:SF4">
    <property type="entry name" value="NADPH DEHYDROGENASE C23G7.10C-RELATED"/>
    <property type="match status" value="1"/>
</dbReference>
<dbReference type="Pfam" id="PF00724">
    <property type="entry name" value="Oxidored_FMN"/>
    <property type="match status" value="1"/>
</dbReference>
<organism evidence="8 9">
    <name type="scientific">Salinicoccus jeotgali</name>
    <dbReference type="NCBI Taxonomy" id="381634"/>
    <lineage>
        <taxon>Bacteria</taxon>
        <taxon>Bacillati</taxon>
        <taxon>Bacillota</taxon>
        <taxon>Bacilli</taxon>
        <taxon>Bacillales</taxon>
        <taxon>Staphylococcaceae</taxon>
        <taxon>Salinicoccus</taxon>
    </lineage>
</organism>
<keyword evidence="4" id="KW-0521">NADP</keyword>
<evidence type="ECO:0000256" key="3">
    <source>
        <dbReference type="ARBA" id="ARBA00022643"/>
    </source>
</evidence>
<evidence type="ECO:0000313" key="8">
    <source>
        <dbReference type="EMBL" id="GAA3715805.1"/>
    </source>
</evidence>
<feature type="region of interest" description="Disordered" evidence="6">
    <location>
        <begin position="102"/>
        <end position="131"/>
    </location>
</feature>
<evidence type="ECO:0000313" key="9">
    <source>
        <dbReference type="Proteomes" id="UP001500920"/>
    </source>
</evidence>
<proteinExistence type="predicted"/>
<evidence type="ECO:0000256" key="1">
    <source>
        <dbReference type="ARBA" id="ARBA00001917"/>
    </source>
</evidence>
<dbReference type="Gene3D" id="3.20.20.70">
    <property type="entry name" value="Aldolase class I"/>
    <property type="match status" value="1"/>
</dbReference>
<comment type="cofactor">
    <cofactor evidence="1">
        <name>FMN</name>
        <dbReference type="ChEBI" id="CHEBI:58210"/>
    </cofactor>
</comment>
<gene>
    <name evidence="8" type="primary">namA</name>
    <name evidence="8" type="ORF">GCM10022378_02710</name>
</gene>
<dbReference type="Proteomes" id="UP001500920">
    <property type="component" value="Unassembled WGS sequence"/>
</dbReference>
<name>A0ABP7E8M6_9STAP</name>
<keyword evidence="3" id="KW-0288">FMN</keyword>
<keyword evidence="2" id="KW-0285">Flavoprotein</keyword>
<dbReference type="RefSeq" id="WP_344700826.1">
    <property type="nucleotide sequence ID" value="NZ_BAABCK010000011.1"/>
</dbReference>
<reference evidence="9" key="1">
    <citation type="journal article" date="2019" name="Int. J. Syst. Evol. Microbiol.">
        <title>The Global Catalogue of Microorganisms (GCM) 10K type strain sequencing project: providing services to taxonomists for standard genome sequencing and annotation.</title>
        <authorList>
            <consortium name="The Broad Institute Genomics Platform"/>
            <consortium name="The Broad Institute Genome Sequencing Center for Infectious Disease"/>
            <person name="Wu L."/>
            <person name="Ma J."/>
        </authorList>
    </citation>
    <scope>NUCLEOTIDE SEQUENCE [LARGE SCALE GENOMIC DNA]</scope>
    <source>
        <strain evidence="9">JCM 16981</strain>
    </source>
</reference>
<evidence type="ECO:0000259" key="7">
    <source>
        <dbReference type="Pfam" id="PF00724"/>
    </source>
</evidence>
<dbReference type="InterPro" id="IPR044152">
    <property type="entry name" value="YqjM-like"/>
</dbReference>
<accession>A0ABP7E8M6</accession>
<keyword evidence="9" id="KW-1185">Reference proteome</keyword>
<evidence type="ECO:0000256" key="4">
    <source>
        <dbReference type="ARBA" id="ARBA00022857"/>
    </source>
</evidence>
<evidence type="ECO:0000256" key="2">
    <source>
        <dbReference type="ARBA" id="ARBA00022630"/>
    </source>
</evidence>
<feature type="compositionally biased region" description="Polar residues" evidence="6">
    <location>
        <begin position="110"/>
        <end position="120"/>
    </location>
</feature>
<dbReference type="InterPro" id="IPR013785">
    <property type="entry name" value="Aldolase_TIM"/>
</dbReference>
<keyword evidence="5" id="KW-0560">Oxidoreductase</keyword>
<dbReference type="EMBL" id="BAABCK010000011">
    <property type="protein sequence ID" value="GAA3715805.1"/>
    <property type="molecule type" value="Genomic_DNA"/>
</dbReference>
<evidence type="ECO:0000256" key="5">
    <source>
        <dbReference type="ARBA" id="ARBA00023002"/>
    </source>
</evidence>
<feature type="domain" description="NADH:flavin oxidoreductase/NADH oxidase N-terminal" evidence="7">
    <location>
        <begin position="3"/>
        <end position="325"/>
    </location>
</feature>
<dbReference type="SUPFAM" id="SSF51395">
    <property type="entry name" value="FMN-linked oxidoreductases"/>
    <property type="match status" value="1"/>
</dbReference>
<protein>
    <submittedName>
        <fullName evidence="8">NADPH dehydrogenase NamA</fullName>
    </submittedName>
</protein>
<dbReference type="PANTHER" id="PTHR43303">
    <property type="entry name" value="NADPH DEHYDROGENASE C23G7.10C-RELATED"/>
    <property type="match status" value="1"/>
</dbReference>